<evidence type="ECO:0000256" key="1">
    <source>
        <dbReference type="ARBA" id="ARBA00022737"/>
    </source>
</evidence>
<dbReference type="CDD" id="cd00590">
    <property type="entry name" value="RRM_SF"/>
    <property type="match status" value="4"/>
</dbReference>
<evidence type="ECO:0000313" key="6">
    <source>
        <dbReference type="EMBL" id="VFT82647.1"/>
    </source>
</evidence>
<keyword evidence="2 3" id="KW-0694">RNA-binding</keyword>
<dbReference type="SUPFAM" id="SSF54928">
    <property type="entry name" value="RNA-binding domain, RBD"/>
    <property type="match status" value="4"/>
</dbReference>
<protein>
    <submittedName>
        <fullName evidence="6">Aste57867_5601 protein</fullName>
    </submittedName>
</protein>
<dbReference type="PANTHER" id="PTHR24012">
    <property type="entry name" value="RNA BINDING PROTEIN"/>
    <property type="match status" value="1"/>
</dbReference>
<dbReference type="SMART" id="SM00360">
    <property type="entry name" value="RRM"/>
    <property type="match status" value="5"/>
</dbReference>
<feature type="domain" description="RRM" evidence="4">
    <location>
        <begin position="233"/>
        <end position="311"/>
    </location>
</feature>
<evidence type="ECO:0000256" key="2">
    <source>
        <dbReference type="ARBA" id="ARBA00022884"/>
    </source>
</evidence>
<dbReference type="OrthoDB" id="439808at2759"/>
<dbReference type="InterPro" id="IPR035979">
    <property type="entry name" value="RBD_domain_sf"/>
</dbReference>
<dbReference type="InterPro" id="IPR012677">
    <property type="entry name" value="Nucleotide-bd_a/b_plait_sf"/>
</dbReference>
<keyword evidence="1" id="KW-0677">Repeat</keyword>
<dbReference type="EMBL" id="CAADRA010002084">
    <property type="protein sequence ID" value="VFT82647.1"/>
    <property type="molecule type" value="Genomic_DNA"/>
</dbReference>
<feature type="domain" description="RRM" evidence="4">
    <location>
        <begin position="49"/>
        <end position="126"/>
    </location>
</feature>
<organism evidence="6 7">
    <name type="scientific">Aphanomyces stellatus</name>
    <dbReference type="NCBI Taxonomy" id="120398"/>
    <lineage>
        <taxon>Eukaryota</taxon>
        <taxon>Sar</taxon>
        <taxon>Stramenopiles</taxon>
        <taxon>Oomycota</taxon>
        <taxon>Saprolegniomycetes</taxon>
        <taxon>Saprolegniales</taxon>
        <taxon>Verrucalvaceae</taxon>
        <taxon>Aphanomyces</taxon>
    </lineage>
</organism>
<evidence type="ECO:0000313" key="5">
    <source>
        <dbReference type="EMBL" id="KAF0710150.1"/>
    </source>
</evidence>
<feature type="domain" description="RRM" evidence="4">
    <location>
        <begin position="411"/>
        <end position="484"/>
    </location>
</feature>
<evidence type="ECO:0000256" key="3">
    <source>
        <dbReference type="PROSITE-ProRule" id="PRU00176"/>
    </source>
</evidence>
<dbReference type="Proteomes" id="UP000332933">
    <property type="component" value="Unassembled WGS sequence"/>
</dbReference>
<gene>
    <name evidence="6" type="primary">Aste57867_5601</name>
    <name evidence="5" type="ORF">As57867_005588</name>
    <name evidence="6" type="ORF">ASTE57867_5601</name>
</gene>
<dbReference type="InterPro" id="IPR000504">
    <property type="entry name" value="RRM_dom"/>
</dbReference>
<dbReference type="Pfam" id="PF00076">
    <property type="entry name" value="RRM_1"/>
    <property type="match status" value="5"/>
</dbReference>
<evidence type="ECO:0000313" key="7">
    <source>
        <dbReference type="Proteomes" id="UP000332933"/>
    </source>
</evidence>
<reference evidence="5" key="2">
    <citation type="submission" date="2019-06" db="EMBL/GenBank/DDBJ databases">
        <title>Genomics analysis of Aphanomyces spp. identifies a new class of oomycete effector associated with host adaptation.</title>
        <authorList>
            <person name="Gaulin E."/>
        </authorList>
    </citation>
    <scope>NUCLEOTIDE SEQUENCE</scope>
    <source>
        <strain evidence="5">CBS 578.67</strain>
    </source>
</reference>
<accession>A0A485KEP0</accession>
<dbReference type="EMBL" id="VJMH01002082">
    <property type="protein sequence ID" value="KAF0710150.1"/>
    <property type="molecule type" value="Genomic_DNA"/>
</dbReference>
<keyword evidence="7" id="KW-1185">Reference proteome</keyword>
<name>A0A485KEP0_9STRA</name>
<dbReference type="PROSITE" id="PS50102">
    <property type="entry name" value="RRM"/>
    <property type="match status" value="5"/>
</dbReference>
<dbReference type="GO" id="GO:0003723">
    <property type="term" value="F:RNA binding"/>
    <property type="evidence" value="ECO:0007669"/>
    <property type="project" value="UniProtKB-UniRule"/>
</dbReference>
<dbReference type="AlphaFoldDB" id="A0A485KEP0"/>
<sequence length="488" mass="52395">MKSAACAIVARAMPLPGILSSSRPASMAPTISRMSFLMARMFSSSPTFNSIKVGGLPFSATETALRERFDAFGSILRVEFQTKKSGLPNGAAIITYASDDEAAAAARETNKETFGTRWMHVEVIKYHVDPKRAPAATAAVSTGLWVGNLPFTATADQLRARFESFGAIASLTLPLDPASGRPSGRANVLFESPNAAADAMRALNNQDFGDRPMRIKLTQVVAPPSVSGAAPTAAIWVGGLPFGATERDVRDRFGTVGPITSVVFGVHKDSGKRNGSCVIMYETTEAAETALVSLNETMFQKRYVRVKPHHGARRMTVDASSPRRDSTDKLFVANLPLDVTEEDLAHEFGKVGVLLDVHIVRHRETRESRGFAFVQYADAASKAVAVARFHGAVVKGRPIAVVDNDKPPPSRTVCIVNLPANMEVDTLTSMFEHCGAVDAIRLDHRDGHVSAFIKFDTPGAATEATYLAGADIDGHTIDVVVAEDQQLD</sequence>
<reference evidence="6 7" key="1">
    <citation type="submission" date="2019-03" db="EMBL/GenBank/DDBJ databases">
        <authorList>
            <person name="Gaulin E."/>
            <person name="Dumas B."/>
        </authorList>
    </citation>
    <scope>NUCLEOTIDE SEQUENCE [LARGE SCALE GENOMIC DNA]</scope>
    <source>
        <strain evidence="6">CBS 568.67</strain>
    </source>
</reference>
<feature type="domain" description="RRM" evidence="4">
    <location>
        <begin position="142"/>
        <end position="220"/>
    </location>
</feature>
<evidence type="ECO:0000259" key="4">
    <source>
        <dbReference type="PROSITE" id="PS50102"/>
    </source>
</evidence>
<dbReference type="Gene3D" id="3.30.70.330">
    <property type="match status" value="5"/>
</dbReference>
<feature type="domain" description="RRM" evidence="4">
    <location>
        <begin position="328"/>
        <end position="406"/>
    </location>
</feature>
<proteinExistence type="predicted"/>